<keyword evidence="6 7" id="KW-0472">Membrane</keyword>
<evidence type="ECO:0000256" key="3">
    <source>
        <dbReference type="ARBA" id="ARBA00022448"/>
    </source>
</evidence>
<feature type="transmembrane region" description="Helical" evidence="7">
    <location>
        <begin position="276"/>
        <end position="303"/>
    </location>
</feature>
<reference evidence="8 9" key="1">
    <citation type="submission" date="2021-01" db="EMBL/GenBank/DDBJ databases">
        <title>WGS of actinomycetes isolated from Thailand.</title>
        <authorList>
            <person name="Thawai C."/>
        </authorList>
    </citation>
    <scope>NUCLEOTIDE SEQUENCE [LARGE SCALE GENOMIC DNA]</scope>
    <source>
        <strain evidence="8 9">CA1R205</strain>
    </source>
</reference>
<dbReference type="PANTHER" id="PTHR48086">
    <property type="entry name" value="SODIUM/PROLINE SYMPORTER-RELATED"/>
    <property type="match status" value="1"/>
</dbReference>
<feature type="transmembrane region" description="Helical" evidence="7">
    <location>
        <begin position="246"/>
        <end position="264"/>
    </location>
</feature>
<sequence length="523" mass="53785">MIEGPMAAAFLAVIGGASLLAVTARRLHTSDDLPSLEVWALADRSLGTLWTWLLLGGTIFTAYTFAAVPGLVYGNGAPAFFALPYTVIVCPLAFILLPRMWSVARDHGYVTAADFVRGRYGSAPLALVVALTGILATMPYLALQLLGIRAVLTAGGLYPSAVTGDLAMAAVFAGLAVATYRHGLRAPTVISALKGVAVFGSVLAVSWLVLARLGGPGAVFDQAAHRLTGPDSGGAALVLTPDQQPAFATLALGSALALLMYPHVLTAAFAASGPRVLRLVAVALPAWTALLALFGLLGIAALASGVEAPEGGAEAAVPILVNRLMPAPLAGVVFGAITVGALVPAAVMSIAAATSFVRNVYAEYFHPTATPKRQVRIAKTVSLTAKAGAVAFVFGLRDQDAINLQLLGGVWIIQIFPAVAIGLFTRRLHHRALLAGWAAGMVWGTVMVVREGFSPVVSLGLPGMSGHPPEIYAGLAALIINLVIALTGTAVLDWIGTPRGTDSTALSPCLKVRHRPGTGASNS</sequence>
<dbReference type="RefSeq" id="WP_201882753.1">
    <property type="nucleotide sequence ID" value="NZ_JAERRF010000044.1"/>
</dbReference>
<evidence type="ECO:0000256" key="7">
    <source>
        <dbReference type="SAM" id="Phobius"/>
    </source>
</evidence>
<feature type="transmembrane region" description="Helical" evidence="7">
    <location>
        <begin position="471"/>
        <end position="492"/>
    </location>
</feature>
<keyword evidence="9" id="KW-1185">Reference proteome</keyword>
<keyword evidence="4 7" id="KW-0812">Transmembrane</keyword>
<feature type="transmembrane region" description="Helical" evidence="7">
    <location>
        <begin position="432"/>
        <end position="451"/>
    </location>
</feature>
<comment type="similarity">
    <text evidence="2">Belongs to the sodium:solute symporter (SSF) (TC 2.A.21) family.</text>
</comment>
<keyword evidence="5 7" id="KW-1133">Transmembrane helix</keyword>
<evidence type="ECO:0000313" key="8">
    <source>
        <dbReference type="EMBL" id="MBL1102386.1"/>
    </source>
</evidence>
<proteinExistence type="inferred from homology"/>
<feature type="transmembrane region" description="Helical" evidence="7">
    <location>
        <begin position="377"/>
        <end position="396"/>
    </location>
</feature>
<dbReference type="InterPro" id="IPR038377">
    <property type="entry name" value="Na/Glc_symporter_sf"/>
</dbReference>
<organism evidence="8 9">
    <name type="scientific">Streptomyces coffeae</name>
    <dbReference type="NCBI Taxonomy" id="621382"/>
    <lineage>
        <taxon>Bacteria</taxon>
        <taxon>Bacillati</taxon>
        <taxon>Actinomycetota</taxon>
        <taxon>Actinomycetes</taxon>
        <taxon>Kitasatosporales</taxon>
        <taxon>Streptomycetaceae</taxon>
        <taxon>Streptomyces</taxon>
    </lineage>
</organism>
<gene>
    <name evidence="8" type="ORF">JK363_38385</name>
</gene>
<dbReference type="EMBL" id="JAERRF010000044">
    <property type="protein sequence ID" value="MBL1102386.1"/>
    <property type="molecule type" value="Genomic_DNA"/>
</dbReference>
<feature type="transmembrane region" description="Helical" evidence="7">
    <location>
        <begin position="79"/>
        <end position="97"/>
    </location>
</feature>
<dbReference type="InterPro" id="IPR001734">
    <property type="entry name" value="Na/solute_symporter"/>
</dbReference>
<dbReference type="InterPro" id="IPR050277">
    <property type="entry name" value="Sodium:Solute_Symporter"/>
</dbReference>
<evidence type="ECO:0000256" key="4">
    <source>
        <dbReference type="ARBA" id="ARBA00022692"/>
    </source>
</evidence>
<comment type="subcellular location">
    <subcellularLocation>
        <location evidence="1">Membrane</location>
        <topology evidence="1">Multi-pass membrane protein</topology>
    </subcellularLocation>
</comment>
<feature type="transmembrane region" description="Helical" evidence="7">
    <location>
        <begin position="402"/>
        <end position="425"/>
    </location>
</feature>
<comment type="caution">
    <text evidence="8">The sequence shown here is derived from an EMBL/GenBank/DDBJ whole genome shotgun (WGS) entry which is preliminary data.</text>
</comment>
<evidence type="ECO:0000256" key="1">
    <source>
        <dbReference type="ARBA" id="ARBA00004141"/>
    </source>
</evidence>
<keyword evidence="3" id="KW-0813">Transport</keyword>
<feature type="transmembrane region" description="Helical" evidence="7">
    <location>
        <begin position="49"/>
        <end position="73"/>
    </location>
</feature>
<evidence type="ECO:0000256" key="6">
    <source>
        <dbReference type="ARBA" id="ARBA00023136"/>
    </source>
</evidence>
<protein>
    <submittedName>
        <fullName evidence="8">Sodium:solute symporter</fullName>
    </submittedName>
</protein>
<dbReference type="Proteomes" id="UP000634229">
    <property type="component" value="Unassembled WGS sequence"/>
</dbReference>
<dbReference type="PROSITE" id="PS50283">
    <property type="entry name" value="NA_SOLUT_SYMP_3"/>
    <property type="match status" value="1"/>
</dbReference>
<evidence type="ECO:0000256" key="5">
    <source>
        <dbReference type="ARBA" id="ARBA00022989"/>
    </source>
</evidence>
<dbReference type="PANTHER" id="PTHR48086:SF8">
    <property type="entry name" value="MONOCARBOXYLIC ACID PERMEASE"/>
    <property type="match status" value="1"/>
</dbReference>
<dbReference type="Gene3D" id="1.20.1730.10">
    <property type="entry name" value="Sodium/glucose cotransporter"/>
    <property type="match status" value="1"/>
</dbReference>
<accession>A0ABS1NRL7</accession>
<name>A0ABS1NRL7_9ACTN</name>
<feature type="transmembrane region" description="Helical" evidence="7">
    <location>
        <begin position="158"/>
        <end position="180"/>
    </location>
</feature>
<evidence type="ECO:0000313" key="9">
    <source>
        <dbReference type="Proteomes" id="UP000634229"/>
    </source>
</evidence>
<feature type="transmembrane region" description="Helical" evidence="7">
    <location>
        <begin position="6"/>
        <end position="28"/>
    </location>
</feature>
<evidence type="ECO:0000256" key="2">
    <source>
        <dbReference type="ARBA" id="ARBA00006434"/>
    </source>
</evidence>
<feature type="transmembrane region" description="Helical" evidence="7">
    <location>
        <begin position="332"/>
        <end position="357"/>
    </location>
</feature>
<feature type="transmembrane region" description="Helical" evidence="7">
    <location>
        <begin position="192"/>
        <end position="210"/>
    </location>
</feature>
<feature type="transmembrane region" description="Helical" evidence="7">
    <location>
        <begin position="125"/>
        <end position="146"/>
    </location>
</feature>